<accession>A0A1F5LLM2</accession>
<feature type="region of interest" description="Disordered" evidence="1">
    <location>
        <begin position="28"/>
        <end position="50"/>
    </location>
</feature>
<name>A0A1F5LLM2_PENAI</name>
<evidence type="ECO:0000313" key="3">
    <source>
        <dbReference type="Proteomes" id="UP000177622"/>
    </source>
</evidence>
<dbReference type="GeneID" id="34575108"/>
<gene>
    <name evidence="2" type="ORF">PENARI_c006G06059</name>
</gene>
<reference evidence="2 3" key="1">
    <citation type="journal article" date="2016" name="Sci. Rep.">
        <title>Penicillium arizonense, a new, genome sequenced fungal species, reveals a high chemical diversity in secreted metabolites.</title>
        <authorList>
            <person name="Grijseels S."/>
            <person name="Nielsen J.C."/>
            <person name="Randelovic M."/>
            <person name="Nielsen J."/>
            <person name="Nielsen K.F."/>
            <person name="Workman M."/>
            <person name="Frisvad J.C."/>
        </authorList>
    </citation>
    <scope>NUCLEOTIDE SEQUENCE [LARGE SCALE GENOMIC DNA]</scope>
    <source>
        <strain evidence="2 3">CBS 141311</strain>
    </source>
</reference>
<dbReference type="RefSeq" id="XP_022489569.1">
    <property type="nucleotide sequence ID" value="XM_022630374.1"/>
</dbReference>
<protein>
    <submittedName>
        <fullName evidence="2">Uncharacterized protein</fullName>
    </submittedName>
</protein>
<evidence type="ECO:0000313" key="2">
    <source>
        <dbReference type="EMBL" id="OGE54132.1"/>
    </source>
</evidence>
<comment type="caution">
    <text evidence="2">The sequence shown here is derived from an EMBL/GenBank/DDBJ whole genome shotgun (WGS) entry which is preliminary data.</text>
</comment>
<keyword evidence="3" id="KW-1185">Reference proteome</keyword>
<evidence type="ECO:0000256" key="1">
    <source>
        <dbReference type="SAM" id="MobiDB-lite"/>
    </source>
</evidence>
<dbReference type="AlphaFoldDB" id="A0A1F5LLM2"/>
<organism evidence="2 3">
    <name type="scientific">Penicillium arizonense</name>
    <dbReference type="NCBI Taxonomy" id="1835702"/>
    <lineage>
        <taxon>Eukaryota</taxon>
        <taxon>Fungi</taxon>
        <taxon>Dikarya</taxon>
        <taxon>Ascomycota</taxon>
        <taxon>Pezizomycotina</taxon>
        <taxon>Eurotiomycetes</taxon>
        <taxon>Eurotiomycetidae</taxon>
        <taxon>Eurotiales</taxon>
        <taxon>Aspergillaceae</taxon>
        <taxon>Penicillium</taxon>
    </lineage>
</organism>
<dbReference type="Proteomes" id="UP000177622">
    <property type="component" value="Unassembled WGS sequence"/>
</dbReference>
<sequence>MSLAHDADPSIKDLVEENIQRAPLKGFDNLLPRQTGAGAAHDTEVSLIAH</sequence>
<proteinExistence type="predicted"/>
<dbReference type="EMBL" id="LXJU01000006">
    <property type="protein sequence ID" value="OGE54132.1"/>
    <property type="molecule type" value="Genomic_DNA"/>
</dbReference>